<evidence type="ECO:0000256" key="6">
    <source>
        <dbReference type="ARBA" id="ARBA00023136"/>
    </source>
</evidence>
<feature type="transmembrane region" description="Helical" evidence="7">
    <location>
        <begin position="376"/>
        <end position="400"/>
    </location>
</feature>
<dbReference type="EMBL" id="AGEL01000006">
    <property type="protein sequence ID" value="EHO17053.1"/>
    <property type="molecule type" value="Genomic_DNA"/>
</dbReference>
<feature type="transmembrane region" description="Helical" evidence="7">
    <location>
        <begin position="430"/>
        <end position="452"/>
    </location>
</feature>
<comment type="caution">
    <text evidence="8">The sequence shown here is derived from an EMBL/GenBank/DDBJ whole genome shotgun (WGS) entry which is preliminary data.</text>
</comment>
<feature type="transmembrane region" description="Helical" evidence="7">
    <location>
        <begin position="406"/>
        <end position="423"/>
    </location>
</feature>
<keyword evidence="6 7" id="KW-0472">Membrane</keyword>
<keyword evidence="2" id="KW-0813">Transport</keyword>
<keyword evidence="3" id="KW-1003">Cell membrane</keyword>
<feature type="transmembrane region" description="Helical" evidence="7">
    <location>
        <begin position="104"/>
        <end position="121"/>
    </location>
</feature>
<evidence type="ECO:0000256" key="2">
    <source>
        <dbReference type="ARBA" id="ARBA00022448"/>
    </source>
</evidence>
<feature type="transmembrane region" description="Helical" evidence="7">
    <location>
        <begin position="45"/>
        <end position="62"/>
    </location>
</feature>
<dbReference type="Proteomes" id="UP000018466">
    <property type="component" value="Unassembled WGS sequence"/>
</dbReference>
<dbReference type="SUPFAM" id="SSF103473">
    <property type="entry name" value="MFS general substrate transporter"/>
    <property type="match status" value="1"/>
</dbReference>
<dbReference type="InterPro" id="IPR000109">
    <property type="entry name" value="POT_fam"/>
</dbReference>
<dbReference type="InterPro" id="IPR005279">
    <property type="entry name" value="Dipep/tripep_permease"/>
</dbReference>
<keyword evidence="4 7" id="KW-0812">Transmembrane</keyword>
<dbReference type="GO" id="GO:1904680">
    <property type="term" value="F:peptide transmembrane transporter activity"/>
    <property type="evidence" value="ECO:0007669"/>
    <property type="project" value="InterPro"/>
</dbReference>
<evidence type="ECO:0000256" key="5">
    <source>
        <dbReference type="ARBA" id="ARBA00022989"/>
    </source>
</evidence>
<reference evidence="8 9" key="1">
    <citation type="submission" date="2011-10" db="EMBL/GenBank/DDBJ databases">
        <title>The Genome Sequence of Lachnospiraceae bacterium ACC2.</title>
        <authorList>
            <consortium name="The Broad Institute Genome Sequencing Platform"/>
            <person name="Earl A."/>
            <person name="Ward D."/>
            <person name="Feldgarden M."/>
            <person name="Gevers D."/>
            <person name="Sizova M."/>
            <person name="Hazen A."/>
            <person name="Epstein S."/>
            <person name="Young S.K."/>
            <person name="Zeng Q."/>
            <person name="Gargeya S."/>
            <person name="Fitzgerald M."/>
            <person name="Haas B."/>
            <person name="Abouelleil A."/>
            <person name="Alvarado L."/>
            <person name="Arachchi H.M."/>
            <person name="Berlin A."/>
            <person name="Brown A."/>
            <person name="Chapman S.B."/>
            <person name="Chen Z."/>
            <person name="Dunbar C."/>
            <person name="Freedman E."/>
            <person name="Gearin G."/>
            <person name="Goldberg J."/>
            <person name="Griggs A."/>
            <person name="Gujja S."/>
            <person name="Heiman D."/>
            <person name="Howarth C."/>
            <person name="Larson L."/>
            <person name="Lui A."/>
            <person name="MacDonald P.J.P."/>
            <person name="Montmayeur A."/>
            <person name="Murphy C."/>
            <person name="Neiman D."/>
            <person name="Pearson M."/>
            <person name="Priest M."/>
            <person name="Roberts A."/>
            <person name="Saif S."/>
            <person name="Shea T."/>
            <person name="Shenoy N."/>
            <person name="Sisk P."/>
            <person name="Stolte C."/>
            <person name="Sykes S."/>
            <person name="Wortman J."/>
            <person name="Nusbaum C."/>
            <person name="Birren B."/>
        </authorList>
    </citation>
    <scope>NUCLEOTIDE SEQUENCE [LARGE SCALE GENOMIC DNA]</scope>
    <source>
        <strain evidence="8 9">ACC2</strain>
    </source>
</reference>
<dbReference type="GO" id="GO:0005886">
    <property type="term" value="C:plasma membrane"/>
    <property type="evidence" value="ECO:0007669"/>
    <property type="project" value="UniProtKB-SubCell"/>
</dbReference>
<dbReference type="PANTHER" id="PTHR23517">
    <property type="entry name" value="RESISTANCE PROTEIN MDTM, PUTATIVE-RELATED-RELATED"/>
    <property type="match status" value="1"/>
</dbReference>
<proteinExistence type="predicted"/>
<dbReference type="Pfam" id="PF00854">
    <property type="entry name" value="PTR2"/>
    <property type="match status" value="1"/>
</dbReference>
<keyword evidence="9" id="KW-1185">Reference proteome</keyword>
<dbReference type="PANTHER" id="PTHR23517:SF15">
    <property type="entry name" value="PROTON-DEPENDENT OLIGOPEPTIDE FAMILY TRANSPORT PROTEIN"/>
    <property type="match status" value="1"/>
</dbReference>
<comment type="subcellular location">
    <subcellularLocation>
        <location evidence="1">Cell membrane</location>
        <topology evidence="1">Multi-pass membrane protein</topology>
    </subcellularLocation>
</comment>
<evidence type="ECO:0000313" key="8">
    <source>
        <dbReference type="EMBL" id="EHO17053.1"/>
    </source>
</evidence>
<evidence type="ECO:0000256" key="7">
    <source>
        <dbReference type="SAM" id="Phobius"/>
    </source>
</evidence>
<feature type="transmembrane region" description="Helical" evidence="7">
    <location>
        <begin position="262"/>
        <end position="284"/>
    </location>
</feature>
<feature type="transmembrane region" description="Helical" evidence="7">
    <location>
        <begin position="305"/>
        <end position="326"/>
    </location>
</feature>
<organism evidence="8 9">
    <name type="scientific">Stomatobaculum longum</name>
    <dbReference type="NCBI Taxonomy" id="796942"/>
    <lineage>
        <taxon>Bacteria</taxon>
        <taxon>Bacillati</taxon>
        <taxon>Bacillota</taxon>
        <taxon>Clostridia</taxon>
        <taxon>Lachnospirales</taxon>
        <taxon>Lachnospiraceae</taxon>
        <taxon>Stomatobaculum</taxon>
    </lineage>
</organism>
<protein>
    <submittedName>
        <fullName evidence="8">Amino acid/peptide transporter (Peptide:H+ symporter)</fullName>
    </submittedName>
</protein>
<keyword evidence="5 7" id="KW-1133">Transmembrane helix</keyword>
<dbReference type="AlphaFoldDB" id="A0AA37DGE2"/>
<dbReference type="GO" id="GO:0015833">
    <property type="term" value="P:peptide transport"/>
    <property type="evidence" value="ECO:0007669"/>
    <property type="project" value="InterPro"/>
</dbReference>
<feature type="transmembrane region" description="Helical" evidence="7">
    <location>
        <begin position="237"/>
        <end position="256"/>
    </location>
</feature>
<evidence type="ECO:0000256" key="3">
    <source>
        <dbReference type="ARBA" id="ARBA00022475"/>
    </source>
</evidence>
<gene>
    <name evidence="8" type="ORF">HMPREF9623_00652</name>
</gene>
<feature type="transmembrane region" description="Helical" evidence="7">
    <location>
        <begin position="194"/>
        <end position="213"/>
    </location>
</feature>
<evidence type="ECO:0000313" key="9">
    <source>
        <dbReference type="Proteomes" id="UP000018466"/>
    </source>
</evidence>
<feature type="transmembrane region" description="Helical" evidence="7">
    <location>
        <begin position="127"/>
        <end position="152"/>
    </location>
</feature>
<sequence length="509" mass="55334">MEALATAEKERARQEEISKLQNETCFIGHPFGVGIVSFKYMMGSVTSYGFSAIFIYYLYAAAPQGLGLTQLEASQFITLDIALGSIFGTIGSYMADRVFGNRRAYRFCAITAPMYYFSFAIPNVGMLGLILYCVIGYVNSAIAGSSLYSLLGKLYEQGDKRRDGAFSVIYVLSNIGSMCPVVIGGIALVAGYQVTFFILGVIGALGSIVYLILEKRAFGPLGMEPDDPLPPAERKKAVALLIAFFLAFGSVLYLLFRYNVLTITSFANIISVFTLILPVIYFIYILRSKKITEKERKRLPFLIPMYISSAFAMMVWYQATTILSIYAETSVNLVFFGHRVAPSIYMTIQAFFAIGIGTLCAGIWSKMGRHQPSAAWKMGFGTMCYGLGTLLMILPFQLYAPGVKVSPFWLIGFYLIVIIGEAISYPSGNAAASALAPVAFSTQMMTVWGFSGTAGANLSTLASNFYHEGSESLYFLGIGGSTLLVGLVLVLFSKRLAKGMGLSEGAEAA</sequence>
<evidence type="ECO:0000256" key="4">
    <source>
        <dbReference type="ARBA" id="ARBA00022692"/>
    </source>
</evidence>
<feature type="transmembrane region" description="Helical" evidence="7">
    <location>
        <begin position="472"/>
        <end position="492"/>
    </location>
</feature>
<dbReference type="GeneID" id="86940431"/>
<name>A0AA37DGE2_9FIRM</name>
<feature type="transmembrane region" description="Helical" evidence="7">
    <location>
        <begin position="164"/>
        <end position="188"/>
    </location>
</feature>
<dbReference type="NCBIfam" id="TIGR00924">
    <property type="entry name" value="yjdL_sub1_fam"/>
    <property type="match status" value="1"/>
</dbReference>
<evidence type="ECO:0000256" key="1">
    <source>
        <dbReference type="ARBA" id="ARBA00004651"/>
    </source>
</evidence>
<feature type="transmembrane region" description="Helical" evidence="7">
    <location>
        <begin position="346"/>
        <end position="364"/>
    </location>
</feature>
<dbReference type="RefSeq" id="WP_009532485.1">
    <property type="nucleotide sequence ID" value="NZ_JH590862.1"/>
</dbReference>
<accession>A0AA37DGE2</accession>
<dbReference type="InterPro" id="IPR036259">
    <property type="entry name" value="MFS_trans_sf"/>
</dbReference>
<feature type="transmembrane region" description="Helical" evidence="7">
    <location>
        <begin position="74"/>
        <end position="95"/>
    </location>
</feature>
<dbReference type="InterPro" id="IPR050171">
    <property type="entry name" value="MFS_Transporters"/>
</dbReference>
<dbReference type="Gene3D" id="1.20.1250.20">
    <property type="entry name" value="MFS general substrate transporter like domains"/>
    <property type="match status" value="1"/>
</dbReference>